<protein>
    <submittedName>
        <fullName evidence="1">Uncharacterized protein</fullName>
    </submittedName>
</protein>
<dbReference type="Proteomes" id="UP000015106">
    <property type="component" value="Chromosome 4"/>
</dbReference>
<reference evidence="1" key="2">
    <citation type="submission" date="2018-03" db="EMBL/GenBank/DDBJ databases">
        <title>The Triticum urartu genome reveals the dynamic nature of wheat genome evolution.</title>
        <authorList>
            <person name="Ling H."/>
            <person name="Ma B."/>
            <person name="Shi X."/>
            <person name="Liu H."/>
            <person name="Dong L."/>
            <person name="Sun H."/>
            <person name="Cao Y."/>
            <person name="Gao Q."/>
            <person name="Zheng S."/>
            <person name="Li Y."/>
            <person name="Yu Y."/>
            <person name="Du H."/>
            <person name="Qi M."/>
            <person name="Li Y."/>
            <person name="Yu H."/>
            <person name="Cui Y."/>
            <person name="Wang N."/>
            <person name="Chen C."/>
            <person name="Wu H."/>
            <person name="Zhao Y."/>
            <person name="Zhang J."/>
            <person name="Li Y."/>
            <person name="Zhou W."/>
            <person name="Zhang B."/>
            <person name="Hu W."/>
            <person name="Eijk M."/>
            <person name="Tang J."/>
            <person name="Witsenboer H."/>
            <person name="Zhao S."/>
            <person name="Li Z."/>
            <person name="Zhang A."/>
            <person name="Wang D."/>
            <person name="Liang C."/>
        </authorList>
    </citation>
    <scope>NUCLEOTIDE SEQUENCE [LARGE SCALE GENOMIC DNA]</scope>
    <source>
        <strain evidence="1">cv. G1812</strain>
    </source>
</reference>
<accession>A0A8R7U608</accession>
<dbReference type="Gramene" id="TuG1812G0400001697.01.T01">
    <property type="protein sequence ID" value="TuG1812G0400001697.01.T01.cds417204"/>
    <property type="gene ID" value="TuG1812G0400001697.01"/>
</dbReference>
<reference evidence="1" key="3">
    <citation type="submission" date="2022-06" db="UniProtKB">
        <authorList>
            <consortium name="EnsemblPlants"/>
        </authorList>
    </citation>
    <scope>IDENTIFICATION</scope>
</reference>
<keyword evidence="2" id="KW-1185">Reference proteome</keyword>
<name>A0A8R7U608_TRIUA</name>
<dbReference type="AlphaFoldDB" id="A0A8R7U608"/>
<sequence>MFYGVFIGTDRVSLRSMVRGEMVAKMVSPSNDFSGYGRICGNKGTGMNPA</sequence>
<reference evidence="2" key="1">
    <citation type="journal article" date="2013" name="Nature">
        <title>Draft genome of the wheat A-genome progenitor Triticum urartu.</title>
        <authorList>
            <person name="Ling H.Q."/>
            <person name="Zhao S."/>
            <person name="Liu D."/>
            <person name="Wang J."/>
            <person name="Sun H."/>
            <person name="Zhang C."/>
            <person name="Fan H."/>
            <person name="Li D."/>
            <person name="Dong L."/>
            <person name="Tao Y."/>
            <person name="Gao C."/>
            <person name="Wu H."/>
            <person name="Li Y."/>
            <person name="Cui Y."/>
            <person name="Guo X."/>
            <person name="Zheng S."/>
            <person name="Wang B."/>
            <person name="Yu K."/>
            <person name="Liang Q."/>
            <person name="Yang W."/>
            <person name="Lou X."/>
            <person name="Chen J."/>
            <person name="Feng M."/>
            <person name="Jian J."/>
            <person name="Zhang X."/>
            <person name="Luo G."/>
            <person name="Jiang Y."/>
            <person name="Liu J."/>
            <person name="Wang Z."/>
            <person name="Sha Y."/>
            <person name="Zhang B."/>
            <person name="Wu H."/>
            <person name="Tang D."/>
            <person name="Shen Q."/>
            <person name="Xue P."/>
            <person name="Zou S."/>
            <person name="Wang X."/>
            <person name="Liu X."/>
            <person name="Wang F."/>
            <person name="Yang Y."/>
            <person name="An X."/>
            <person name="Dong Z."/>
            <person name="Zhang K."/>
            <person name="Zhang X."/>
            <person name="Luo M.C."/>
            <person name="Dvorak J."/>
            <person name="Tong Y."/>
            <person name="Wang J."/>
            <person name="Yang H."/>
            <person name="Li Z."/>
            <person name="Wang D."/>
            <person name="Zhang A."/>
            <person name="Wang J."/>
        </authorList>
    </citation>
    <scope>NUCLEOTIDE SEQUENCE</scope>
    <source>
        <strain evidence="2">cv. G1812</strain>
    </source>
</reference>
<evidence type="ECO:0000313" key="1">
    <source>
        <dbReference type="EnsemblPlants" id="TuG1812G0400001697.01.T01.cds417204"/>
    </source>
</evidence>
<dbReference type="EnsemblPlants" id="TuG1812G0400001697.01.T01">
    <property type="protein sequence ID" value="TuG1812G0400001697.01.T01.cds417204"/>
    <property type="gene ID" value="TuG1812G0400001697.01"/>
</dbReference>
<organism evidence="1 2">
    <name type="scientific">Triticum urartu</name>
    <name type="common">Red wild einkorn</name>
    <name type="synonym">Crithodium urartu</name>
    <dbReference type="NCBI Taxonomy" id="4572"/>
    <lineage>
        <taxon>Eukaryota</taxon>
        <taxon>Viridiplantae</taxon>
        <taxon>Streptophyta</taxon>
        <taxon>Embryophyta</taxon>
        <taxon>Tracheophyta</taxon>
        <taxon>Spermatophyta</taxon>
        <taxon>Magnoliopsida</taxon>
        <taxon>Liliopsida</taxon>
        <taxon>Poales</taxon>
        <taxon>Poaceae</taxon>
        <taxon>BOP clade</taxon>
        <taxon>Pooideae</taxon>
        <taxon>Triticodae</taxon>
        <taxon>Triticeae</taxon>
        <taxon>Triticinae</taxon>
        <taxon>Triticum</taxon>
    </lineage>
</organism>
<evidence type="ECO:0000313" key="2">
    <source>
        <dbReference type="Proteomes" id="UP000015106"/>
    </source>
</evidence>
<proteinExistence type="predicted"/>